<dbReference type="PROSITE" id="PS50021">
    <property type="entry name" value="CH"/>
    <property type="match status" value="1"/>
</dbReference>
<comment type="caution">
    <text evidence="2">The sequence shown here is derived from an EMBL/GenBank/DDBJ whole genome shotgun (WGS) entry which is preliminary data.</text>
</comment>
<dbReference type="OrthoDB" id="775356at2759"/>
<dbReference type="InterPro" id="IPR036872">
    <property type="entry name" value="CH_dom_sf"/>
</dbReference>
<dbReference type="GO" id="GO:1903479">
    <property type="term" value="P:mitotic actomyosin contractile ring assembly actin filament organization"/>
    <property type="evidence" value="ECO:0007669"/>
    <property type="project" value="TreeGrafter"/>
</dbReference>
<dbReference type="VEuPathDB" id="MicrosporidiaDB:EHP00_960"/>
<dbReference type="AlphaFoldDB" id="A0A1W0E6P9"/>
<dbReference type="GO" id="GO:0005938">
    <property type="term" value="C:cell cortex"/>
    <property type="evidence" value="ECO:0007669"/>
    <property type="project" value="TreeGrafter"/>
</dbReference>
<dbReference type="PANTHER" id="PTHR14149">
    <property type="entry name" value="RAS GTPASE-ACTIVATING PROTEIN WITH IQ MOTIF"/>
    <property type="match status" value="1"/>
</dbReference>
<dbReference type="GO" id="GO:0051015">
    <property type="term" value="F:actin filament binding"/>
    <property type="evidence" value="ECO:0007669"/>
    <property type="project" value="TreeGrafter"/>
</dbReference>
<dbReference type="InterPro" id="IPR001715">
    <property type="entry name" value="CH_dom"/>
</dbReference>
<dbReference type="PANTHER" id="PTHR14149:SF14">
    <property type="entry name" value="CALPONIN-HOMOLOGY (CH) DOMAIN-CONTAINING PROTEIN"/>
    <property type="match status" value="1"/>
</dbReference>
<name>A0A1W0E6P9_9MICR</name>
<dbReference type="InterPro" id="IPR000593">
    <property type="entry name" value="RasGAP_C"/>
</dbReference>
<reference evidence="2 3" key="1">
    <citation type="journal article" date="2017" name="Environ. Microbiol.">
        <title>Decay of the glycolytic pathway and adaptation to intranuclear parasitism within Enterocytozoonidae microsporidia.</title>
        <authorList>
            <person name="Wiredu Boakye D."/>
            <person name="Jaroenlak P."/>
            <person name="Prachumwat A."/>
            <person name="Williams T.A."/>
            <person name="Bateman K.S."/>
            <person name="Itsathitphaisarn O."/>
            <person name="Sritunyalucksana K."/>
            <person name="Paszkiewicz K.H."/>
            <person name="Moore K.A."/>
            <person name="Stentiford G.D."/>
            <person name="Williams B.A."/>
        </authorList>
    </citation>
    <scope>NUCLEOTIDE SEQUENCE [LARGE SCALE GENOMIC DNA]</scope>
    <source>
        <strain evidence="2 3">TH1</strain>
    </source>
</reference>
<feature type="domain" description="Calponin-homology (CH)" evidence="1">
    <location>
        <begin position="95"/>
        <end position="200"/>
    </location>
</feature>
<dbReference type="Pfam" id="PF03836">
    <property type="entry name" value="RasGAP_C"/>
    <property type="match status" value="1"/>
</dbReference>
<proteinExistence type="predicted"/>
<organism evidence="2 3">
    <name type="scientific">Ecytonucleospora hepatopenaei</name>
    <dbReference type="NCBI Taxonomy" id="646526"/>
    <lineage>
        <taxon>Eukaryota</taxon>
        <taxon>Fungi</taxon>
        <taxon>Fungi incertae sedis</taxon>
        <taxon>Microsporidia</taxon>
        <taxon>Enterocytozoonidae</taxon>
        <taxon>Ecytonucleospora</taxon>
    </lineage>
</organism>
<dbReference type="GO" id="GO:0005096">
    <property type="term" value="F:GTPase activator activity"/>
    <property type="evidence" value="ECO:0007669"/>
    <property type="project" value="TreeGrafter"/>
</dbReference>
<dbReference type="Proteomes" id="UP000192758">
    <property type="component" value="Unassembled WGS sequence"/>
</dbReference>
<dbReference type="Gene3D" id="1.10.418.10">
    <property type="entry name" value="Calponin-like domain"/>
    <property type="match status" value="1"/>
</dbReference>
<dbReference type="EMBL" id="MNPJ01000015">
    <property type="protein sequence ID" value="OQS54925.1"/>
    <property type="molecule type" value="Genomic_DNA"/>
</dbReference>
<evidence type="ECO:0000259" key="1">
    <source>
        <dbReference type="PROSITE" id="PS50021"/>
    </source>
</evidence>
<dbReference type="STRING" id="646526.A0A1W0E6P9"/>
<keyword evidence="3" id="KW-1185">Reference proteome</keyword>
<accession>A0A1W0E6P9</accession>
<dbReference type="SUPFAM" id="SSF47576">
    <property type="entry name" value="Calponin-homology domain, CH-domain"/>
    <property type="match status" value="1"/>
</dbReference>
<dbReference type="GO" id="GO:0005516">
    <property type="term" value="F:calmodulin binding"/>
    <property type="evidence" value="ECO:0007669"/>
    <property type="project" value="TreeGrafter"/>
</dbReference>
<protein>
    <submittedName>
        <fullName evidence="2">IQGAP2</fullName>
    </submittedName>
</protein>
<sequence length="929" mass="108624">MLKSPFIFMSTGKEKNEKFNKRPDSPVNELKSSLGKDKNYVIKDANSNIVIDESGVKIDNVGIEENNVFASGYTQKYTSEQLDVMRKHSQSYYFLCKCVEAKEWINKFVPCESVSYMITELPRGVILAKIAQKCGFKCQVHEVTEKEAGCYYEVENIYSFIRFCQEIGLNKMFMFETNDLRDMKNLRQVVYCLHALALLLKRKGIGEGIKKQKIELSEQEKKNWRQEEEDKMFDNLEIDMEKSCLQQKESLVKEPEEKKVFLKQNEKNNKTVSKTKHAYTCSVEDALKIRSFINTCTFSYAFKNVLYHYNVHLKCLKKFVHLIPEEEPEVVSPKLIDHFRRNLLLKNRIDDFYRNSQLLLQNQTRLRNIEVGDNSNDGHVLHDVEKTIYLFMTNYELVSNMVVLNEPIPLEIVYPSVPVGDHHFCKVILRLMERKFEITKIKEIVKNQFKHSQTYKTILNLFNSKKLQEINPIEIYKKMYNMSVYDDEAIYEVAMGEEKVRATIAQNVEELVNFVKNVNDAMGNIKLPVYCSLFRDQFKMFIKEILENSINQKYKNIIGEMIFMDLNSETSGITENIFKDFSSSFYNNFTSKYEELFVDDIFDIQELLIKRLENSKGIQIKTTKEKLNNLIVLFKRLEYHMRGELLSLVKKNTLLTSKKADQQVKLDLTDLYNENISHVKDSTVQTILKEVKKKIIALIKHTHKKDIVSMLYLRNSIDLENEMVESVDSVNSNEYCTMSTNSSKVQTIKDLKREVAHDLDFLEQEGICNRSNKYNEILQMIAQDLLKPELKEMLINDETVEMVAQRGETLRQNLYKLEKYYDALSSKMTKDTELFKKLSVRLDNSVISCQLPKNKENEPNIQLSITNEGKTIFRIEILVDSKVITEESFDLVNLIKTMRYGIQEIELGSSIKIKSGFLLKEINNNFIVY</sequence>
<gene>
    <name evidence="2" type="primary">IQGAP2</name>
    <name evidence="2" type="ORF">EHP00_960</name>
</gene>
<evidence type="ECO:0000313" key="3">
    <source>
        <dbReference type="Proteomes" id="UP000192758"/>
    </source>
</evidence>
<evidence type="ECO:0000313" key="2">
    <source>
        <dbReference type="EMBL" id="OQS54925.1"/>
    </source>
</evidence>